<sequence>MAPSRIENSAESKAASIAFTLDQLLREKAAANPNQQYLSYPRSGLDYVHYTLSDIDSFAYRAAKKYSKSTPARSKSSQPTRVVALLGASNLDYLVSVYALSKLGLTILFLSTRISDAAYKHLFQKTNCSDIIIQPAFEKTINRVRDDYPLPLNVIKMVDSSIYNPSGAQNIPAENTGFDHGFDHSLETEKPLWIIHSSGSTGLPKPVASTHRAALSTARLLSATTLNAFITLPLFHAYGVISVTGALSAGKTIAMFNADLPVTGPSIVESMTTLNTELFYAVPYALKLLAETEGGVEAMAKCHRVVFGGASCPDDLGDNLVSRGVNLVSYYGSTENGIGLSSLREEGDNEWNYLRPLPSFNKYSQWEHVTSNIYELVIKGGWPSQSLTNRPDGSYETHDLFLQHPTDPNKWKYYGRLDDTIVLSNGEKANPVTLELFVRENPYIKEGLAFGAQRPHLGMLLVPSEKAAGLSRDELVEKIWESVEAGNENMPGYAKISKEMIGFLPPGVEYPRTDKGTAIRAAYYAKYANEIDALYDAFENHAAQDGLELSEEETKQFIKKELVKILTLDDASKLQDDTDFFSLGLDSLGAMQIQGKIVRELKTGGKIGQNVVFEQPTLKKLAGYLHRLRTGESEQVDSQSELLQQLIEKYSDLPQHVPGNSKPDGDYIIVTGATGSLGAHIVAQLVAKDTVRKVYCLVRASSLEKASERTIQSLKDRHIYNTLTASQLSKIAAFPSDFSQKTLGLSSEIYEELLDNVNIVIHSAWSVNFNMDVTSFEAQHIGGSHNLMTLCLSSRRATPATFNFCSSISSVLNTDSKTIAEAEPTTFENAMPMGYARSKLVTEKVCAIAARNTTLPARVLRIGQVVGDTIHGCWNATEAIPLTIQSALTIGCLPRPVTDEIVSWLPVDIVASTIIDLSYLSAEDVARDAFFNVSHPGLTSWNNDFLPGLRAAGLKFEEVTPTEWLKRLSESNQDPAVNPPVKLLEFFGAKYGQDTVESVPYSLTDKSQKYSTSLGQCKKVDEALIGIFLKFWQEQCW</sequence>
<organism evidence="4 5">
    <name type="scientific">Morchella conica CCBAS932</name>
    <dbReference type="NCBI Taxonomy" id="1392247"/>
    <lineage>
        <taxon>Eukaryota</taxon>
        <taxon>Fungi</taxon>
        <taxon>Dikarya</taxon>
        <taxon>Ascomycota</taxon>
        <taxon>Pezizomycotina</taxon>
        <taxon>Pezizomycetes</taxon>
        <taxon>Pezizales</taxon>
        <taxon>Morchellaceae</taxon>
        <taxon>Morchella</taxon>
    </lineage>
</organism>
<dbReference type="Pfam" id="PF23562">
    <property type="entry name" value="AMP-binding_C_3"/>
    <property type="match status" value="1"/>
</dbReference>
<dbReference type="InterPro" id="IPR009081">
    <property type="entry name" value="PP-bd_ACP"/>
</dbReference>
<dbReference type="GO" id="GO:0031177">
    <property type="term" value="F:phosphopantetheine binding"/>
    <property type="evidence" value="ECO:0007669"/>
    <property type="project" value="InterPro"/>
</dbReference>
<evidence type="ECO:0000256" key="1">
    <source>
        <dbReference type="ARBA" id="ARBA00022450"/>
    </source>
</evidence>
<accession>A0A3N4L2C9</accession>
<keyword evidence="1" id="KW-0596">Phosphopantetheine</keyword>
<dbReference type="InterPro" id="IPR051414">
    <property type="entry name" value="Adenylate-forming_Reductase"/>
</dbReference>
<evidence type="ECO:0000313" key="5">
    <source>
        <dbReference type="Proteomes" id="UP000277580"/>
    </source>
</evidence>
<evidence type="ECO:0000313" key="4">
    <source>
        <dbReference type="EMBL" id="RPB15662.1"/>
    </source>
</evidence>
<dbReference type="AlphaFoldDB" id="A0A3N4L2C9"/>
<dbReference type="Gene3D" id="3.40.50.720">
    <property type="entry name" value="NAD(P)-binding Rossmann-like Domain"/>
    <property type="match status" value="1"/>
</dbReference>
<dbReference type="Gene3D" id="3.40.50.12780">
    <property type="entry name" value="N-terminal domain of ligase-like"/>
    <property type="match status" value="1"/>
</dbReference>
<dbReference type="STRING" id="1392247.A0A3N4L2C9"/>
<dbReference type="SUPFAM" id="SSF51735">
    <property type="entry name" value="NAD(P)-binding Rossmann-fold domains"/>
    <property type="match status" value="1"/>
</dbReference>
<dbReference type="SMART" id="SM00823">
    <property type="entry name" value="PKS_PP"/>
    <property type="match status" value="1"/>
</dbReference>
<name>A0A3N4L2C9_9PEZI</name>
<dbReference type="Pfam" id="PF00550">
    <property type="entry name" value="PP-binding"/>
    <property type="match status" value="1"/>
</dbReference>
<dbReference type="InterPro" id="IPR013120">
    <property type="entry name" value="FAR_NAD-bd"/>
</dbReference>
<evidence type="ECO:0000256" key="2">
    <source>
        <dbReference type="ARBA" id="ARBA00022553"/>
    </source>
</evidence>
<dbReference type="PROSITE" id="PS50075">
    <property type="entry name" value="CARRIER"/>
    <property type="match status" value="1"/>
</dbReference>
<dbReference type="InterPro" id="IPR020806">
    <property type="entry name" value="PKS_PP-bd"/>
</dbReference>
<keyword evidence="5" id="KW-1185">Reference proteome</keyword>
<keyword evidence="2" id="KW-0597">Phosphoprotein</keyword>
<dbReference type="SUPFAM" id="SSF47336">
    <property type="entry name" value="ACP-like"/>
    <property type="match status" value="1"/>
</dbReference>
<dbReference type="InParanoid" id="A0A3N4L2C9"/>
<dbReference type="InterPro" id="IPR000873">
    <property type="entry name" value="AMP-dep_synth/lig_dom"/>
</dbReference>
<protein>
    <submittedName>
        <fullName evidence="4">Putative NRPS-like enzyme</fullName>
    </submittedName>
</protein>
<dbReference type="Pfam" id="PF00501">
    <property type="entry name" value="AMP-binding"/>
    <property type="match status" value="1"/>
</dbReference>
<dbReference type="PANTHER" id="PTHR43439:SF2">
    <property type="entry name" value="ENZYME, PUTATIVE (JCVI)-RELATED"/>
    <property type="match status" value="1"/>
</dbReference>
<dbReference type="InterPro" id="IPR042099">
    <property type="entry name" value="ANL_N_sf"/>
</dbReference>
<dbReference type="InterPro" id="IPR036291">
    <property type="entry name" value="NAD(P)-bd_dom_sf"/>
</dbReference>
<proteinExistence type="predicted"/>
<dbReference type="OrthoDB" id="429813at2759"/>
<evidence type="ECO:0000259" key="3">
    <source>
        <dbReference type="PROSITE" id="PS50075"/>
    </source>
</evidence>
<dbReference type="InterPro" id="IPR020845">
    <property type="entry name" value="AMP-binding_CS"/>
</dbReference>
<dbReference type="SUPFAM" id="SSF56801">
    <property type="entry name" value="Acetyl-CoA synthetase-like"/>
    <property type="match status" value="1"/>
</dbReference>
<dbReference type="InterPro" id="IPR036736">
    <property type="entry name" value="ACP-like_sf"/>
</dbReference>
<reference evidence="4 5" key="1">
    <citation type="journal article" date="2018" name="Nat. Ecol. Evol.">
        <title>Pezizomycetes genomes reveal the molecular basis of ectomycorrhizal truffle lifestyle.</title>
        <authorList>
            <person name="Murat C."/>
            <person name="Payen T."/>
            <person name="Noel B."/>
            <person name="Kuo A."/>
            <person name="Morin E."/>
            <person name="Chen J."/>
            <person name="Kohler A."/>
            <person name="Krizsan K."/>
            <person name="Balestrini R."/>
            <person name="Da Silva C."/>
            <person name="Montanini B."/>
            <person name="Hainaut M."/>
            <person name="Levati E."/>
            <person name="Barry K.W."/>
            <person name="Belfiori B."/>
            <person name="Cichocki N."/>
            <person name="Clum A."/>
            <person name="Dockter R.B."/>
            <person name="Fauchery L."/>
            <person name="Guy J."/>
            <person name="Iotti M."/>
            <person name="Le Tacon F."/>
            <person name="Lindquist E.A."/>
            <person name="Lipzen A."/>
            <person name="Malagnac F."/>
            <person name="Mello A."/>
            <person name="Molinier V."/>
            <person name="Miyauchi S."/>
            <person name="Poulain J."/>
            <person name="Riccioni C."/>
            <person name="Rubini A."/>
            <person name="Sitrit Y."/>
            <person name="Splivallo R."/>
            <person name="Traeger S."/>
            <person name="Wang M."/>
            <person name="Zifcakova L."/>
            <person name="Wipf D."/>
            <person name="Zambonelli A."/>
            <person name="Paolocci F."/>
            <person name="Nowrousian M."/>
            <person name="Ottonello S."/>
            <person name="Baldrian P."/>
            <person name="Spatafora J.W."/>
            <person name="Henrissat B."/>
            <person name="Nagy L.G."/>
            <person name="Aury J.M."/>
            <person name="Wincker P."/>
            <person name="Grigoriev I.V."/>
            <person name="Bonfante P."/>
            <person name="Martin F.M."/>
        </authorList>
    </citation>
    <scope>NUCLEOTIDE SEQUENCE [LARGE SCALE GENOMIC DNA]</scope>
    <source>
        <strain evidence="4 5">CCBAS932</strain>
    </source>
</reference>
<feature type="domain" description="Carrier" evidence="3">
    <location>
        <begin position="552"/>
        <end position="629"/>
    </location>
</feature>
<dbReference type="Gene3D" id="1.10.1200.10">
    <property type="entry name" value="ACP-like"/>
    <property type="match status" value="1"/>
</dbReference>
<dbReference type="Pfam" id="PF07993">
    <property type="entry name" value="NAD_binding_4"/>
    <property type="match status" value="1"/>
</dbReference>
<dbReference type="PROSITE" id="PS00455">
    <property type="entry name" value="AMP_BINDING"/>
    <property type="match status" value="1"/>
</dbReference>
<dbReference type="PANTHER" id="PTHR43439">
    <property type="entry name" value="PHENYLACETATE-COENZYME A LIGASE"/>
    <property type="match status" value="1"/>
</dbReference>
<dbReference type="Proteomes" id="UP000277580">
    <property type="component" value="Unassembled WGS sequence"/>
</dbReference>
<dbReference type="EMBL" id="ML119112">
    <property type="protein sequence ID" value="RPB15662.1"/>
    <property type="molecule type" value="Genomic_DNA"/>
</dbReference>
<gene>
    <name evidence="4" type="ORF">P167DRAFT_482509</name>
</gene>